<dbReference type="EMBL" id="QDEB01009583">
    <property type="protein sequence ID" value="RZC42257.1"/>
    <property type="molecule type" value="Genomic_DNA"/>
</dbReference>
<evidence type="ECO:0000313" key="2">
    <source>
        <dbReference type="Proteomes" id="UP000292052"/>
    </source>
</evidence>
<sequence>MWKNIYGSRRRI</sequence>
<gene>
    <name evidence="1" type="ORF">BDFB_004617</name>
</gene>
<dbReference type="Proteomes" id="UP000292052">
    <property type="component" value="Unassembled WGS sequence"/>
</dbReference>
<comment type="caution">
    <text evidence="1">The sequence shown here is derived from an EMBL/GenBank/DDBJ whole genome shotgun (WGS) entry which is preliminary data.</text>
</comment>
<keyword evidence="2" id="KW-1185">Reference proteome</keyword>
<accession>A0A482WBR9</accession>
<name>A0A482WBR9_ASBVE</name>
<reference evidence="1 2" key="1">
    <citation type="submission" date="2017-03" db="EMBL/GenBank/DDBJ databases">
        <title>Genome of the blue death feigning beetle - Asbolus verrucosus.</title>
        <authorList>
            <person name="Rider S.D."/>
        </authorList>
    </citation>
    <scope>NUCLEOTIDE SEQUENCE [LARGE SCALE GENOMIC DNA]</scope>
    <source>
        <strain evidence="1">Butters</strain>
        <tissue evidence="1">Head and leg muscle</tissue>
    </source>
</reference>
<evidence type="ECO:0000313" key="1">
    <source>
        <dbReference type="EMBL" id="RZC42257.1"/>
    </source>
</evidence>
<proteinExistence type="predicted"/>
<protein>
    <submittedName>
        <fullName evidence="1">Uncharacterized protein</fullName>
    </submittedName>
</protein>
<organism evidence="1 2">
    <name type="scientific">Asbolus verrucosus</name>
    <name type="common">Desert ironclad beetle</name>
    <dbReference type="NCBI Taxonomy" id="1661398"/>
    <lineage>
        <taxon>Eukaryota</taxon>
        <taxon>Metazoa</taxon>
        <taxon>Ecdysozoa</taxon>
        <taxon>Arthropoda</taxon>
        <taxon>Hexapoda</taxon>
        <taxon>Insecta</taxon>
        <taxon>Pterygota</taxon>
        <taxon>Neoptera</taxon>
        <taxon>Endopterygota</taxon>
        <taxon>Coleoptera</taxon>
        <taxon>Polyphaga</taxon>
        <taxon>Cucujiformia</taxon>
        <taxon>Tenebrionidae</taxon>
        <taxon>Pimeliinae</taxon>
        <taxon>Asbolus</taxon>
    </lineage>
</organism>